<organism evidence="1 2">
    <name type="scientific">Anaeramoeba ignava</name>
    <name type="common">Anaerobic marine amoeba</name>
    <dbReference type="NCBI Taxonomy" id="1746090"/>
    <lineage>
        <taxon>Eukaryota</taxon>
        <taxon>Metamonada</taxon>
        <taxon>Anaeramoebidae</taxon>
        <taxon>Anaeramoeba</taxon>
    </lineage>
</organism>
<reference evidence="1" key="1">
    <citation type="submission" date="2022-10" db="EMBL/GenBank/DDBJ databases">
        <title>Novel sulphate-reducing endosymbionts in the free-living metamonad Anaeramoeba.</title>
        <authorList>
            <person name="Jerlstrom-Hultqvist J."/>
            <person name="Cepicka I."/>
            <person name="Gallot-Lavallee L."/>
            <person name="Salas-Leiva D."/>
            <person name="Curtis B.A."/>
            <person name="Zahonova K."/>
            <person name="Pipaliya S."/>
            <person name="Dacks J."/>
            <person name="Roger A.J."/>
        </authorList>
    </citation>
    <scope>NUCLEOTIDE SEQUENCE</scope>
    <source>
        <strain evidence="1">BMAN</strain>
    </source>
</reference>
<dbReference type="AlphaFoldDB" id="A0A9Q0M027"/>
<sequence>MNSNNPFEFQEKHNQIYNFFLGAMGKRQDKVDKKYQQYCASVQNLLLKKKWGSNTIIKTQNQSITSKIFFSRDFIKLVLFNENGEKTTRNFSYKQIIISKDKNDENSLQLQTDTSGRIHIQFESPTQRNLVAEYYFIVRASMLIQSKLELIEEISNETLLFENDFLNGIVIYQWGMKKNVFQILQIENGLKKNAEITLKKNDIIILMQEKKQKIPTSLKNKLFLHKSNAQRFVLLSQGKSLEFECKTGKSRDFVVSLISLFLKLPSNSSKKIFDSDGEFRINFAKLFQPSNYSNVDNKQHVINEMRNIIYSRYFKKQVNFFIEKIPGMIIMTDDGIQLIFNQNHQIKRKFENCSLFFNRKDLSVLLIEIFDSPIIKRITFCTDEKQDTDLIVNVFFFFKLSQKYDNFVWHEEMICTLDYEMIEMFYGQSNTVEITPISIGPEKLLKRSDTLKTDRQKFTFISERKRLYSKRIQLKLFLHKTQVNSFDDNAILSFESGFLTVIIHNKTVLNYLIKPDLEIQNYLENAMNILIFSVPDTFELKIYDFSDEFIEMKNEVRKTISKLLSKEDEDF</sequence>
<name>A0A9Q0M027_ANAIG</name>
<accession>A0A9Q0M027</accession>
<gene>
    <name evidence="1" type="ORF">M0811_03920</name>
</gene>
<protein>
    <submittedName>
        <fullName evidence="1">Uncharacterized protein</fullName>
    </submittedName>
</protein>
<comment type="caution">
    <text evidence="1">The sequence shown here is derived from an EMBL/GenBank/DDBJ whole genome shotgun (WGS) entry which is preliminary data.</text>
</comment>
<evidence type="ECO:0000313" key="1">
    <source>
        <dbReference type="EMBL" id="KAJ5080435.1"/>
    </source>
</evidence>
<dbReference type="EMBL" id="JAPDFW010000011">
    <property type="protein sequence ID" value="KAJ5080435.1"/>
    <property type="molecule type" value="Genomic_DNA"/>
</dbReference>
<keyword evidence="2" id="KW-1185">Reference proteome</keyword>
<evidence type="ECO:0000313" key="2">
    <source>
        <dbReference type="Proteomes" id="UP001149090"/>
    </source>
</evidence>
<proteinExistence type="predicted"/>
<dbReference type="Proteomes" id="UP001149090">
    <property type="component" value="Unassembled WGS sequence"/>
</dbReference>